<comment type="caution">
    <text evidence="1">The sequence shown here is derived from an EMBL/GenBank/DDBJ whole genome shotgun (WGS) entry which is preliminary data.</text>
</comment>
<gene>
    <name evidence="1" type="ORF">FD00_GL001100</name>
</gene>
<dbReference type="EMBL" id="AYYH01000027">
    <property type="protein sequence ID" value="KRN09377.1"/>
    <property type="molecule type" value="Genomic_DNA"/>
</dbReference>
<sequence length="191" mass="21128">MISGDIIMAMTMERKLQYLRTLAAESTYLKLGTRYHLIISDHEAPVLFKNAVKKTGFWGSVTGGTTGWAYIACKSMVVRLDERYEDKNVGGGSFGKSLAGELLFGTAGAIVGGAGRGVQKSRLTKLNINIYDKDNMTMIPFLQLRLLAAPCDSRSITYQQKIDWVQKFIQLTTKYGASFQGEERKPDIAAD</sequence>
<evidence type="ECO:0000313" key="2">
    <source>
        <dbReference type="Proteomes" id="UP000050898"/>
    </source>
</evidence>
<protein>
    <submittedName>
        <fullName evidence="1">Uncharacterized protein</fullName>
    </submittedName>
</protein>
<organism evidence="1 2">
    <name type="scientific">Liquorilactobacillus mali KCTC 3596 = DSM 20444</name>
    <dbReference type="NCBI Taxonomy" id="1046596"/>
    <lineage>
        <taxon>Bacteria</taxon>
        <taxon>Bacillati</taxon>
        <taxon>Bacillota</taxon>
        <taxon>Bacilli</taxon>
        <taxon>Lactobacillales</taxon>
        <taxon>Lactobacillaceae</taxon>
        <taxon>Liquorilactobacillus</taxon>
    </lineage>
</organism>
<reference evidence="1 2" key="1">
    <citation type="journal article" date="2015" name="Genome Announc.">
        <title>Expanding the biotechnology potential of lactobacilli through comparative genomics of 213 strains and associated genera.</title>
        <authorList>
            <person name="Sun Z."/>
            <person name="Harris H.M."/>
            <person name="McCann A."/>
            <person name="Guo C."/>
            <person name="Argimon S."/>
            <person name="Zhang W."/>
            <person name="Yang X."/>
            <person name="Jeffery I.B."/>
            <person name="Cooney J.C."/>
            <person name="Kagawa T.F."/>
            <person name="Liu W."/>
            <person name="Song Y."/>
            <person name="Salvetti E."/>
            <person name="Wrobel A."/>
            <person name="Rasinkangas P."/>
            <person name="Parkhill J."/>
            <person name="Rea M.C."/>
            <person name="O'Sullivan O."/>
            <person name="Ritari J."/>
            <person name="Douillard F.P."/>
            <person name="Paul Ross R."/>
            <person name="Yang R."/>
            <person name="Briner A.E."/>
            <person name="Felis G.E."/>
            <person name="de Vos W.M."/>
            <person name="Barrangou R."/>
            <person name="Klaenhammer T.R."/>
            <person name="Caufield P.W."/>
            <person name="Cui Y."/>
            <person name="Zhang H."/>
            <person name="O'Toole P.W."/>
        </authorList>
    </citation>
    <scope>NUCLEOTIDE SEQUENCE [LARGE SCALE GENOMIC DNA]</scope>
    <source>
        <strain evidence="1 2">DSM 20444</strain>
    </source>
</reference>
<evidence type="ECO:0000313" key="1">
    <source>
        <dbReference type="EMBL" id="KRN09377.1"/>
    </source>
</evidence>
<keyword evidence="2" id="KW-1185">Reference proteome</keyword>
<name>A0A0R2DZK7_9LACO</name>
<accession>A0A0R2DZK7</accession>
<proteinExistence type="predicted"/>
<dbReference type="PATRIC" id="fig|1046596.6.peg.1180"/>
<dbReference type="Proteomes" id="UP000050898">
    <property type="component" value="Unassembled WGS sequence"/>
</dbReference>
<dbReference type="AlphaFoldDB" id="A0A0R2DZK7"/>